<dbReference type="NCBIfam" id="NF002370">
    <property type="entry name" value="PRK01355.1"/>
    <property type="match status" value="1"/>
</dbReference>
<dbReference type="GO" id="GO:0016491">
    <property type="term" value="F:oxidoreductase activity"/>
    <property type="evidence" value="ECO:0007669"/>
    <property type="project" value="UniProtKB-KW"/>
</dbReference>
<dbReference type="InterPro" id="IPR003680">
    <property type="entry name" value="Flavodoxin_fold"/>
</dbReference>
<protein>
    <submittedName>
        <fullName evidence="2">FMN-dependent NADH-azoreductase</fullName>
        <ecNumber evidence="2">1.7.-.-</ecNumber>
    </submittedName>
</protein>
<feature type="domain" description="Flavodoxin-like fold" evidence="1">
    <location>
        <begin position="2"/>
        <end position="174"/>
    </location>
</feature>
<dbReference type="EC" id="1.7.-.-" evidence="2"/>
<accession>A0A449AEQ1</accession>
<evidence type="ECO:0000313" key="2">
    <source>
        <dbReference type="EMBL" id="VEU63462.1"/>
    </source>
</evidence>
<proteinExistence type="predicted"/>
<dbReference type="OrthoDB" id="9805013at2"/>
<dbReference type="RefSeq" id="WP_129621655.1">
    <property type="nucleotide sequence ID" value="NZ_LR214972.1"/>
</dbReference>
<dbReference type="InterPro" id="IPR050104">
    <property type="entry name" value="FMN-dep_NADH:Q_OxRdtase_AzoR1"/>
</dbReference>
<dbReference type="SUPFAM" id="SSF52218">
    <property type="entry name" value="Flavoproteins"/>
    <property type="match status" value="1"/>
</dbReference>
<sequence>MKKVLFLDGALNTSETSYSTAVMNYVHGLFGDSKYSVKRVDLNQTVFAKTILNEANLNTYWNDVESDKWINELKETDLLVVSMSMINFAPSTVLKNFIDAVTIAGKTFTYEGATSTMPVGLLSKLKVLIIATQGANYGTYPWGDHVKWLKGTLNFLGVKNIYNFDIFGTKVSEISKLTPQEFVESEKDEINHLVSEIKENL</sequence>
<dbReference type="Gene3D" id="3.40.50.360">
    <property type="match status" value="1"/>
</dbReference>
<gene>
    <name evidence="2" type="primary">azoR_2</name>
    <name evidence="2" type="ORF">NCTC10118_00484</name>
</gene>
<dbReference type="PANTHER" id="PTHR43741">
    <property type="entry name" value="FMN-DEPENDENT NADH-AZOREDUCTASE 1"/>
    <property type="match status" value="1"/>
</dbReference>
<dbReference type="InterPro" id="IPR029039">
    <property type="entry name" value="Flavoprotein-like_sf"/>
</dbReference>
<keyword evidence="3" id="KW-1185">Reference proteome</keyword>
<evidence type="ECO:0000259" key="1">
    <source>
        <dbReference type="Pfam" id="PF02525"/>
    </source>
</evidence>
<reference evidence="2 3" key="1">
    <citation type="submission" date="2019-01" db="EMBL/GenBank/DDBJ databases">
        <authorList>
            <consortium name="Pathogen Informatics"/>
        </authorList>
    </citation>
    <scope>NUCLEOTIDE SEQUENCE [LARGE SCALE GENOMIC DNA]</scope>
    <source>
        <strain evidence="2 3">NCTC10118</strain>
    </source>
</reference>
<name>A0A449AEQ1_9BACT</name>
<dbReference type="PANTHER" id="PTHR43741:SF4">
    <property type="entry name" value="FMN-DEPENDENT NADH:QUINONE OXIDOREDUCTASE"/>
    <property type="match status" value="1"/>
</dbReference>
<dbReference type="Pfam" id="PF02525">
    <property type="entry name" value="Flavodoxin_2"/>
    <property type="match status" value="1"/>
</dbReference>
<dbReference type="Proteomes" id="UP000289952">
    <property type="component" value="Chromosome"/>
</dbReference>
<dbReference type="AlphaFoldDB" id="A0A449AEQ1"/>
<dbReference type="EMBL" id="LR214972">
    <property type="protein sequence ID" value="VEU63462.1"/>
    <property type="molecule type" value="Genomic_DNA"/>
</dbReference>
<evidence type="ECO:0000313" key="3">
    <source>
        <dbReference type="Proteomes" id="UP000289952"/>
    </source>
</evidence>
<organism evidence="2 3">
    <name type="scientific">Mycoplasmopsis bovirhinis</name>
    <dbReference type="NCBI Taxonomy" id="29553"/>
    <lineage>
        <taxon>Bacteria</taxon>
        <taxon>Bacillati</taxon>
        <taxon>Mycoplasmatota</taxon>
        <taxon>Mycoplasmoidales</taxon>
        <taxon>Metamycoplasmataceae</taxon>
        <taxon>Mycoplasmopsis</taxon>
    </lineage>
</organism>
<keyword evidence="2" id="KW-0560">Oxidoreductase</keyword>